<reference evidence="8" key="1">
    <citation type="submission" date="2025-05" db="UniProtKB">
        <authorList>
            <consortium name="Ensembl"/>
        </authorList>
    </citation>
    <scope>IDENTIFICATION</scope>
</reference>
<dbReference type="SUPFAM" id="SSF158457">
    <property type="entry name" value="Orange domain-like"/>
    <property type="match status" value="1"/>
</dbReference>
<keyword evidence="4" id="KW-0804">Transcription</keyword>
<feature type="region of interest" description="Disordered" evidence="6">
    <location>
        <begin position="1"/>
        <end position="40"/>
    </location>
</feature>
<evidence type="ECO:0000256" key="2">
    <source>
        <dbReference type="ARBA" id="ARBA00022491"/>
    </source>
</evidence>
<dbReference type="Pfam" id="PF07527">
    <property type="entry name" value="Hairy_orange"/>
    <property type="match status" value="1"/>
</dbReference>
<dbReference type="Pfam" id="PF00010">
    <property type="entry name" value="HLH"/>
    <property type="match status" value="1"/>
</dbReference>
<dbReference type="SMART" id="SM00511">
    <property type="entry name" value="ORANGE"/>
    <property type="match status" value="1"/>
</dbReference>
<name>A0A8C4QQW0_EPTBU</name>
<dbReference type="GO" id="GO:0003677">
    <property type="term" value="F:DNA binding"/>
    <property type="evidence" value="ECO:0007669"/>
    <property type="project" value="InterPro"/>
</dbReference>
<dbReference type="InterPro" id="IPR011598">
    <property type="entry name" value="bHLH_dom"/>
</dbReference>
<dbReference type="AlphaFoldDB" id="A0A8C4QQW0"/>
<dbReference type="GO" id="GO:0005634">
    <property type="term" value="C:nucleus"/>
    <property type="evidence" value="ECO:0007669"/>
    <property type="project" value="UniProtKB-SubCell"/>
</dbReference>
<evidence type="ECO:0000256" key="6">
    <source>
        <dbReference type="SAM" id="MobiDB-lite"/>
    </source>
</evidence>
<feature type="compositionally biased region" description="Acidic residues" evidence="6">
    <location>
        <begin position="10"/>
        <end position="23"/>
    </location>
</feature>
<sequence length="265" mass="28771">MKRTSQESSSESELEGSVSEEEVIGLPGHDGTTFSRNFTQSVARKRRRGIIEKRRRDRINSSLAELRRLVPRAGEKQTSGKLEKAEILQMTVDHLRALNSLGGKCYYEAYAVAVDYRNLGFRECLAEVARFMGTPNNTGDSGPWAPRLVAHLSSFARQRDTTSLAMLLGTGQLWPPTFSPQLAMTASDINLDRPAGSSTLMAESLRPPSAMLLSSPLCLAQMSMHGYLTGTSSLLSGSLPSPLPTGASFLAGGPDLGWLLPCKRV</sequence>
<protein>
    <recommendedName>
        <fullName evidence="7">BHLH domain-containing protein</fullName>
    </recommendedName>
</protein>
<evidence type="ECO:0000256" key="4">
    <source>
        <dbReference type="ARBA" id="ARBA00023163"/>
    </source>
</evidence>
<dbReference type="Gene3D" id="6.10.250.980">
    <property type="match status" value="1"/>
</dbReference>
<evidence type="ECO:0000256" key="5">
    <source>
        <dbReference type="ARBA" id="ARBA00023242"/>
    </source>
</evidence>
<dbReference type="SUPFAM" id="SSF47459">
    <property type="entry name" value="HLH, helix-loop-helix DNA-binding domain"/>
    <property type="match status" value="1"/>
</dbReference>
<keyword evidence="2" id="KW-0678">Repressor</keyword>
<evidence type="ECO:0000313" key="9">
    <source>
        <dbReference type="Proteomes" id="UP000694388"/>
    </source>
</evidence>
<organism evidence="8 9">
    <name type="scientific">Eptatretus burgeri</name>
    <name type="common">Inshore hagfish</name>
    <dbReference type="NCBI Taxonomy" id="7764"/>
    <lineage>
        <taxon>Eukaryota</taxon>
        <taxon>Metazoa</taxon>
        <taxon>Chordata</taxon>
        <taxon>Craniata</taxon>
        <taxon>Vertebrata</taxon>
        <taxon>Cyclostomata</taxon>
        <taxon>Myxini</taxon>
        <taxon>Myxiniformes</taxon>
        <taxon>Myxinidae</taxon>
        <taxon>Eptatretinae</taxon>
        <taxon>Eptatretus</taxon>
    </lineage>
</organism>
<dbReference type="InterPro" id="IPR036638">
    <property type="entry name" value="HLH_DNA-bd_sf"/>
</dbReference>
<dbReference type="GO" id="GO:0046983">
    <property type="term" value="F:protein dimerization activity"/>
    <property type="evidence" value="ECO:0007669"/>
    <property type="project" value="InterPro"/>
</dbReference>
<dbReference type="PROSITE" id="PS50888">
    <property type="entry name" value="BHLH"/>
    <property type="match status" value="1"/>
</dbReference>
<dbReference type="InterPro" id="IPR050370">
    <property type="entry name" value="HES_HEY"/>
</dbReference>
<accession>A0A8C4QQW0</accession>
<evidence type="ECO:0000313" key="8">
    <source>
        <dbReference type="Ensembl" id="ENSEBUP00000018958.1"/>
    </source>
</evidence>
<dbReference type="Ensembl" id="ENSEBUT00000019544.1">
    <property type="protein sequence ID" value="ENSEBUP00000018968.1"/>
    <property type="gene ID" value="ENSEBUG00000011817.1"/>
</dbReference>
<dbReference type="Ensembl" id="ENSEBUT00000019534.1">
    <property type="protein sequence ID" value="ENSEBUP00000018958.1"/>
    <property type="gene ID" value="ENSEBUG00000011817.1"/>
</dbReference>
<dbReference type="GeneTree" id="ENSGT00940000157068"/>
<evidence type="ECO:0000256" key="1">
    <source>
        <dbReference type="ARBA" id="ARBA00004123"/>
    </source>
</evidence>
<evidence type="ECO:0000259" key="7">
    <source>
        <dbReference type="PROSITE" id="PS50888"/>
    </source>
</evidence>
<keyword evidence="9" id="KW-1185">Reference proteome</keyword>
<evidence type="ECO:0000256" key="3">
    <source>
        <dbReference type="ARBA" id="ARBA00023015"/>
    </source>
</evidence>
<dbReference type="Proteomes" id="UP000694388">
    <property type="component" value="Unplaced"/>
</dbReference>
<comment type="subcellular location">
    <subcellularLocation>
        <location evidence="1">Nucleus</location>
    </subcellularLocation>
</comment>
<dbReference type="InterPro" id="IPR003650">
    <property type="entry name" value="Orange_dom"/>
</dbReference>
<dbReference type="PANTHER" id="PTHR10985">
    <property type="entry name" value="BASIC HELIX-LOOP-HELIX TRANSCRIPTION FACTOR, HES-RELATED"/>
    <property type="match status" value="1"/>
</dbReference>
<keyword evidence="5" id="KW-0539">Nucleus</keyword>
<feature type="domain" description="BHLH" evidence="7">
    <location>
        <begin position="43"/>
        <end position="98"/>
    </location>
</feature>
<dbReference type="Gene3D" id="4.10.280.10">
    <property type="entry name" value="Helix-loop-helix DNA-binding domain"/>
    <property type="match status" value="1"/>
</dbReference>
<proteinExistence type="predicted"/>
<dbReference type="SMART" id="SM00353">
    <property type="entry name" value="HLH"/>
    <property type="match status" value="1"/>
</dbReference>
<keyword evidence="3" id="KW-0805">Transcription regulation</keyword>
<dbReference type="GO" id="GO:0006355">
    <property type="term" value="P:regulation of DNA-templated transcription"/>
    <property type="evidence" value="ECO:0007669"/>
    <property type="project" value="InterPro"/>
</dbReference>
<dbReference type="Ensembl" id="ENSEBUT00000019524.1">
    <property type="protein sequence ID" value="ENSEBUP00000018948.1"/>
    <property type="gene ID" value="ENSEBUG00000011817.1"/>
</dbReference>